<dbReference type="RefSeq" id="WP_116540328.1">
    <property type="nucleotide sequence ID" value="NZ_QAYL01000015.1"/>
</dbReference>
<dbReference type="PIRSF" id="PIRSF005719">
    <property type="entry name" value="SMC"/>
    <property type="match status" value="1"/>
</dbReference>
<dbReference type="SUPFAM" id="SSF75553">
    <property type="entry name" value="Smc hinge domain"/>
    <property type="match status" value="1"/>
</dbReference>
<evidence type="ECO:0000256" key="7">
    <source>
        <dbReference type="HAMAP-Rule" id="MF_01894"/>
    </source>
</evidence>
<dbReference type="CDD" id="cd03278">
    <property type="entry name" value="ABC_SMC_barmotin"/>
    <property type="match status" value="2"/>
</dbReference>
<dbReference type="GO" id="GO:0003677">
    <property type="term" value="F:DNA binding"/>
    <property type="evidence" value="ECO:0007669"/>
    <property type="project" value="UniProtKB-UniRule"/>
</dbReference>
<dbReference type="InterPro" id="IPR036277">
    <property type="entry name" value="SMC_hinge_sf"/>
</dbReference>
<dbReference type="InterPro" id="IPR003395">
    <property type="entry name" value="RecF/RecN/SMC_N"/>
</dbReference>
<dbReference type="NCBIfam" id="TIGR02168">
    <property type="entry name" value="SMC_prok_B"/>
    <property type="match status" value="1"/>
</dbReference>
<dbReference type="GO" id="GO:0005524">
    <property type="term" value="F:ATP binding"/>
    <property type="evidence" value="ECO:0007669"/>
    <property type="project" value="UniProtKB-UniRule"/>
</dbReference>
<dbReference type="SUPFAM" id="SSF52540">
    <property type="entry name" value="P-loop containing nucleoside triphosphate hydrolases"/>
    <property type="match status" value="1"/>
</dbReference>
<feature type="coiled-coil region" evidence="7">
    <location>
        <begin position="396"/>
        <end position="430"/>
    </location>
</feature>
<evidence type="ECO:0000313" key="10">
    <source>
        <dbReference type="Proteomes" id="UP000258522"/>
    </source>
</evidence>
<dbReference type="GO" id="GO:0006260">
    <property type="term" value="P:DNA replication"/>
    <property type="evidence" value="ECO:0007669"/>
    <property type="project" value="UniProtKB-UniRule"/>
</dbReference>
<evidence type="ECO:0000256" key="3">
    <source>
        <dbReference type="ARBA" id="ARBA00022741"/>
    </source>
</evidence>
<gene>
    <name evidence="7 9" type="primary">smc</name>
    <name evidence="9" type="ORF">MUBE_09475</name>
</gene>
<comment type="caution">
    <text evidence="9">The sequence shown here is derived from an EMBL/GenBank/DDBJ whole genome shotgun (WGS) entry which is preliminary data.</text>
</comment>
<dbReference type="FunFam" id="3.40.50.300:FF:000901">
    <property type="entry name" value="Chromosome partition protein Smc"/>
    <property type="match status" value="1"/>
</dbReference>
<dbReference type="FunFam" id="3.40.50.300:FF:000984">
    <property type="entry name" value="Chromosome partition protein Smc"/>
    <property type="match status" value="1"/>
</dbReference>
<comment type="function">
    <text evidence="7">Required for chromosome condensation and partitioning.</text>
</comment>
<evidence type="ECO:0000256" key="5">
    <source>
        <dbReference type="ARBA" id="ARBA00023054"/>
    </source>
</evidence>
<dbReference type="GO" id="GO:0007059">
    <property type="term" value="P:chromosome segregation"/>
    <property type="evidence" value="ECO:0007669"/>
    <property type="project" value="UniProtKB-UniRule"/>
</dbReference>
<keyword evidence="5 7" id="KW-0175">Coiled coil</keyword>
<evidence type="ECO:0000256" key="1">
    <source>
        <dbReference type="ARBA" id="ARBA00004496"/>
    </source>
</evidence>
<dbReference type="Pfam" id="PF06470">
    <property type="entry name" value="SMC_hinge"/>
    <property type="match status" value="1"/>
</dbReference>
<keyword evidence="6 7" id="KW-0238">DNA-binding</keyword>
<dbReference type="Gene3D" id="3.40.50.300">
    <property type="entry name" value="P-loop containing nucleotide triphosphate hydrolases"/>
    <property type="match status" value="2"/>
</dbReference>
<feature type="coiled-coil region" evidence="7">
    <location>
        <begin position="459"/>
        <end position="493"/>
    </location>
</feature>
<dbReference type="Gene3D" id="1.20.5.340">
    <property type="match status" value="1"/>
</dbReference>
<evidence type="ECO:0000256" key="6">
    <source>
        <dbReference type="ARBA" id="ARBA00023125"/>
    </source>
</evidence>
<feature type="coiled-coil region" evidence="7">
    <location>
        <begin position="978"/>
        <end position="1026"/>
    </location>
</feature>
<dbReference type="GO" id="GO:0016887">
    <property type="term" value="F:ATP hydrolysis activity"/>
    <property type="evidence" value="ECO:0007669"/>
    <property type="project" value="InterPro"/>
</dbReference>
<dbReference type="GO" id="GO:0030261">
    <property type="term" value="P:chromosome condensation"/>
    <property type="evidence" value="ECO:0007669"/>
    <property type="project" value="InterPro"/>
</dbReference>
<feature type="coiled-coil region" evidence="7">
    <location>
        <begin position="333"/>
        <end position="364"/>
    </location>
</feature>
<sequence length="1203" mass="130085">MYLKSLTLKGFKSFASPTTLRFEPGITAVVGPNGSGKSNVVDALAWVMGEQGAKTLRGGKMEDVIFAGTSSRSPLGRAEVTVTIDNSDNALPIEYSEVSITRRMFRDGATEYEINGSICRLMDVHELLSDSGIGREMHVIVGQGKLDEILQSRPEGRRAFIEEAAGVLKHRKRKEKALRKLDAMSVNLARLTDLNTELRRQLKPLGRQAEVARRAATIQADLRDARLRLAADDLVSLQGQRDAIVEAQTTMRREHDEAVARLAVAAEELAAHEVALTELSGRTESVQQAWFSLSALAERVSATVRIASERAHHLDVEPATSGDTDPDALEAEAQQMEIVEQQLLAELAAARAQLEIAHAELIDREHCAVEADKAHLEAVRAEADRRESLARLAGQVETMRARVESIDDSIARLSERIEEAATRAQQTRAEFETVQGHVDELDKGEVGLDEQHERTVAALRFADERVAELQSAERNAERQVVSLRARIDALSVRLERKDGAAWLAHNHSGTGLLGPIAKLVKVRPGYEAALAAALGPVADALAADNLGAAHSALAALKEADAGHAALVLGDWPADAEPTYAAGLPDGALRALDLIGAPPRLQGALIAMLSDVAVVNDLAEALGVVAIRPQLRVVTVDGDLVGAGSVSGGSDRKLSTLEITSEIDKAGTELAAAEAQVTQVSAALSEALSEQATCSDAVEQALTALNESDTAILSVYDHLGRLSQEERAAEAEWHRLLAQREELEIGRAATLEEVVELETRLRNGEQTQHMYAADENSAAGRQLVAAAVEEARGVEVEARLAVRTAEERVNAVRGRADSLRRAAVAEREVRLQAAQMHGARIQAAAVAAVVADCGQLLGYRLSQIVDVAAQHRAVLAAERQQRSVAMTAVRGEANILGARVATLTDSLHRDEVANAQVVLRIEQLEQLVLEQFGMASVDLVTEYGPQVALPPTELEMAEFELAAERGEQVTVPASMPYDRATQERRAKRAECELAELGRINPLALEEFAALEERYNFLSTQLEDVKAARKDLLAVVADVDARILQVFSDAFTDVEREFRGVFTSLFPGGEGRLRLTDPSDMLTTGIEVEARPPGKKVSRLSLLSGGEKSLTAVAMLVAIFKARPSPFYIMDEVEAALDDVNLRRLIDLFEQLRGQSQLIIITHQKPTMEVADALYGVTMQGDGITAVISQRMRGQQVKSLVTSSS</sequence>
<dbReference type="InterPro" id="IPR024704">
    <property type="entry name" value="SMC"/>
</dbReference>
<dbReference type="Gene3D" id="1.20.1060.20">
    <property type="match status" value="1"/>
</dbReference>
<dbReference type="Pfam" id="PF02463">
    <property type="entry name" value="SMC_N"/>
    <property type="match status" value="1"/>
</dbReference>
<dbReference type="Gene3D" id="3.30.70.1620">
    <property type="match status" value="1"/>
</dbReference>
<comment type="subunit">
    <text evidence="7">Homodimer.</text>
</comment>
<dbReference type="Proteomes" id="UP000258522">
    <property type="component" value="Unassembled WGS sequence"/>
</dbReference>
<evidence type="ECO:0000259" key="8">
    <source>
        <dbReference type="SMART" id="SM00968"/>
    </source>
</evidence>
<dbReference type="EMBL" id="QAYL01000015">
    <property type="protein sequence ID" value="RFD25352.1"/>
    <property type="molecule type" value="Genomic_DNA"/>
</dbReference>
<comment type="similarity">
    <text evidence="7">Belongs to the SMC family.</text>
</comment>
<dbReference type="InterPro" id="IPR011890">
    <property type="entry name" value="SMC_prok"/>
</dbReference>
<organism evidence="9 10">
    <name type="scientific">Mycobacterium uberis</name>
    <dbReference type="NCBI Taxonomy" id="2162698"/>
    <lineage>
        <taxon>Bacteria</taxon>
        <taxon>Bacillati</taxon>
        <taxon>Actinomycetota</taxon>
        <taxon>Actinomycetes</taxon>
        <taxon>Mycobacteriales</taxon>
        <taxon>Mycobacteriaceae</taxon>
        <taxon>Mycobacterium</taxon>
    </lineage>
</organism>
<evidence type="ECO:0000256" key="2">
    <source>
        <dbReference type="ARBA" id="ARBA00022490"/>
    </source>
</evidence>
<dbReference type="AlphaFoldDB" id="A0A3E1HFY1"/>
<reference evidence="9 10" key="1">
    <citation type="submission" date="2018-07" db="EMBL/GenBank/DDBJ databases">
        <title>Whole genome sequence of Mycobacterium uberis.</title>
        <authorList>
            <person name="Benjak A."/>
        </authorList>
    </citation>
    <scope>NUCLEOTIDE SEQUENCE [LARGE SCALE GENOMIC DNA]</scope>
    <source>
        <strain evidence="9 10">Jura</strain>
    </source>
</reference>
<dbReference type="GO" id="GO:0005694">
    <property type="term" value="C:chromosome"/>
    <property type="evidence" value="ECO:0007669"/>
    <property type="project" value="InterPro"/>
</dbReference>
<dbReference type="InterPro" id="IPR027417">
    <property type="entry name" value="P-loop_NTPase"/>
</dbReference>
<keyword evidence="3 7" id="KW-0547">Nucleotide-binding</keyword>
<name>A0A3E1HFY1_9MYCO</name>
<dbReference type="OrthoDB" id="9808768at2"/>
<feature type="domain" description="SMC hinge" evidence="8">
    <location>
        <begin position="510"/>
        <end position="624"/>
    </location>
</feature>
<dbReference type="PANTHER" id="PTHR43977">
    <property type="entry name" value="STRUCTURAL MAINTENANCE OF CHROMOSOMES PROTEIN 3"/>
    <property type="match status" value="1"/>
</dbReference>
<dbReference type="SMART" id="SM00968">
    <property type="entry name" value="SMC_hinge"/>
    <property type="match status" value="1"/>
</dbReference>
<dbReference type="InterPro" id="IPR010935">
    <property type="entry name" value="SMC_hinge"/>
</dbReference>
<comment type="domain">
    <text evidence="7">Contains large globular domains required for ATP hydrolysis at each terminus and a third globular domain forming a flexible hinge near the middle of the molecule. These domains are separated by coiled-coil structures.</text>
</comment>
<keyword evidence="10" id="KW-1185">Reference proteome</keyword>
<keyword evidence="4 7" id="KW-0067">ATP-binding</keyword>
<accession>A0A3E1HFY1</accession>
<proteinExistence type="inferred from homology"/>
<feature type="coiled-coil region" evidence="7">
    <location>
        <begin position="174"/>
        <end position="201"/>
    </location>
</feature>
<comment type="subcellular location">
    <subcellularLocation>
        <location evidence="1 7">Cytoplasm</location>
    </subcellularLocation>
</comment>
<dbReference type="GO" id="GO:0007062">
    <property type="term" value="P:sister chromatid cohesion"/>
    <property type="evidence" value="ECO:0007669"/>
    <property type="project" value="InterPro"/>
</dbReference>
<dbReference type="GO" id="GO:0005737">
    <property type="term" value="C:cytoplasm"/>
    <property type="evidence" value="ECO:0007669"/>
    <property type="project" value="UniProtKB-SubCell"/>
</dbReference>
<keyword evidence="2 7" id="KW-0963">Cytoplasm</keyword>
<protein>
    <recommendedName>
        <fullName evidence="7">Chromosome partition protein Smc</fullName>
    </recommendedName>
</protein>
<dbReference type="HAMAP" id="MF_01894">
    <property type="entry name" value="Smc_prok"/>
    <property type="match status" value="1"/>
</dbReference>
<evidence type="ECO:0000313" key="9">
    <source>
        <dbReference type="EMBL" id="RFD25352.1"/>
    </source>
</evidence>
<feature type="binding site" evidence="7">
    <location>
        <begin position="32"/>
        <end position="39"/>
    </location>
    <ligand>
        <name>ATP</name>
        <dbReference type="ChEBI" id="CHEBI:30616"/>
    </ligand>
</feature>
<evidence type="ECO:0000256" key="4">
    <source>
        <dbReference type="ARBA" id="ARBA00022840"/>
    </source>
</evidence>